<keyword evidence="3" id="KW-1185">Reference proteome</keyword>
<dbReference type="OrthoDB" id="122286at2"/>
<dbReference type="InterPro" id="IPR005149">
    <property type="entry name" value="Tscrpt_reg_PadR_N"/>
</dbReference>
<evidence type="ECO:0000259" key="1">
    <source>
        <dbReference type="Pfam" id="PF03551"/>
    </source>
</evidence>
<dbReference type="RefSeq" id="WP_020976648.1">
    <property type="nucleotide sequence ID" value="NC_022198.1"/>
</dbReference>
<feature type="domain" description="Transcription regulator PadR N-terminal" evidence="1">
    <location>
        <begin position="22"/>
        <end position="92"/>
    </location>
</feature>
<name>U3GVF3_9CORY</name>
<dbReference type="EMBL" id="CP006365">
    <property type="protein sequence ID" value="AGU15490.1"/>
    <property type="molecule type" value="Genomic_DNA"/>
</dbReference>
<dbReference type="PATRIC" id="fig|1348662.3.peg.1341"/>
<reference evidence="2 3" key="1">
    <citation type="journal article" date="2013" name="Genome Announc.">
        <title>Whole-Genome Sequence of the Clinical Strain Corynebacterium argentoratense DSM 44202, Isolated from a Human Throat Specimen.</title>
        <authorList>
            <person name="Bomholt C."/>
            <person name="Glaub A."/>
            <person name="Gravermann K."/>
            <person name="Albersmeier A."/>
            <person name="Brinkrolf K."/>
            <person name="Ruckert C."/>
            <person name="Tauch A."/>
        </authorList>
    </citation>
    <scope>NUCLEOTIDE SEQUENCE [LARGE SCALE GENOMIC DNA]</scope>
    <source>
        <strain evidence="2">DSM 44202</strain>
    </source>
</reference>
<evidence type="ECO:0000313" key="2">
    <source>
        <dbReference type="EMBL" id="AGU15490.1"/>
    </source>
</evidence>
<gene>
    <name evidence="2" type="ORF">CARG_06830</name>
</gene>
<evidence type="ECO:0000313" key="3">
    <source>
        <dbReference type="Proteomes" id="UP000016943"/>
    </source>
</evidence>
<dbReference type="Proteomes" id="UP000016943">
    <property type="component" value="Chromosome"/>
</dbReference>
<accession>U3GVF3</accession>
<organism evidence="2 3">
    <name type="scientific">Corynebacterium argentoratense DSM 44202</name>
    <dbReference type="NCBI Taxonomy" id="1348662"/>
    <lineage>
        <taxon>Bacteria</taxon>
        <taxon>Bacillati</taxon>
        <taxon>Actinomycetota</taxon>
        <taxon>Actinomycetes</taxon>
        <taxon>Mycobacteriales</taxon>
        <taxon>Corynebacteriaceae</taxon>
        <taxon>Corynebacterium</taxon>
    </lineage>
</organism>
<dbReference type="AlphaFoldDB" id="U3GVF3"/>
<proteinExistence type="predicted"/>
<dbReference type="eggNOG" id="COG1695">
    <property type="taxonomic scope" value="Bacteria"/>
</dbReference>
<dbReference type="PANTHER" id="PTHR33169">
    <property type="entry name" value="PADR-FAMILY TRANSCRIPTIONAL REGULATOR"/>
    <property type="match status" value="1"/>
</dbReference>
<protein>
    <recommendedName>
        <fullName evidence="1">Transcription regulator PadR N-terminal domain-containing protein</fullName>
    </recommendedName>
</protein>
<dbReference type="KEGG" id="caz:CARG_06830"/>
<dbReference type="GeneID" id="78250128"/>
<dbReference type="InterPro" id="IPR036390">
    <property type="entry name" value="WH_DNA-bd_sf"/>
</dbReference>
<dbReference type="InterPro" id="IPR052509">
    <property type="entry name" value="Metal_resp_DNA-bind_regulator"/>
</dbReference>
<sequence>MASTQATSFPAEWLRGLTPLAVISVLASAPMHGYAIGQALEEASIGKVKGGTLYPILAKLEAQNIVNSEWEHADSGPGRKIFTLTEHGKQHATAMKQQWASFANSINQITNNIEG</sequence>
<dbReference type="InterPro" id="IPR036388">
    <property type="entry name" value="WH-like_DNA-bd_sf"/>
</dbReference>
<dbReference type="SUPFAM" id="SSF46785">
    <property type="entry name" value="Winged helix' DNA-binding domain"/>
    <property type="match status" value="1"/>
</dbReference>
<dbReference type="PANTHER" id="PTHR33169:SF14">
    <property type="entry name" value="TRANSCRIPTIONAL REGULATOR RV3488"/>
    <property type="match status" value="1"/>
</dbReference>
<dbReference type="Pfam" id="PF03551">
    <property type="entry name" value="PadR"/>
    <property type="match status" value="1"/>
</dbReference>
<dbReference type="HOGENOM" id="CLU_063440_3_1_11"/>
<dbReference type="Gene3D" id="1.10.10.10">
    <property type="entry name" value="Winged helix-like DNA-binding domain superfamily/Winged helix DNA-binding domain"/>
    <property type="match status" value="1"/>
</dbReference>